<dbReference type="Pfam" id="PF04828">
    <property type="entry name" value="GFA"/>
    <property type="match status" value="1"/>
</dbReference>
<dbReference type="PANTHER" id="PTHR33337">
    <property type="entry name" value="GFA DOMAIN-CONTAINING PROTEIN"/>
    <property type="match status" value="1"/>
</dbReference>
<dbReference type="OrthoDB" id="428768at2759"/>
<keyword evidence="3" id="KW-0862">Zinc</keyword>
<accession>A0A4Y7TJN8</accession>
<evidence type="ECO:0000256" key="2">
    <source>
        <dbReference type="ARBA" id="ARBA00022723"/>
    </source>
</evidence>
<dbReference type="SUPFAM" id="SSF51316">
    <property type="entry name" value="Mss4-like"/>
    <property type="match status" value="1"/>
</dbReference>
<evidence type="ECO:0000256" key="3">
    <source>
        <dbReference type="ARBA" id="ARBA00022833"/>
    </source>
</evidence>
<reference evidence="6 7" key="1">
    <citation type="journal article" date="2019" name="Nat. Ecol. Evol.">
        <title>Megaphylogeny resolves global patterns of mushroom evolution.</title>
        <authorList>
            <person name="Varga T."/>
            <person name="Krizsan K."/>
            <person name="Foldi C."/>
            <person name="Dima B."/>
            <person name="Sanchez-Garcia M."/>
            <person name="Sanchez-Ramirez S."/>
            <person name="Szollosi G.J."/>
            <person name="Szarkandi J.G."/>
            <person name="Papp V."/>
            <person name="Albert L."/>
            <person name="Andreopoulos W."/>
            <person name="Angelini C."/>
            <person name="Antonin V."/>
            <person name="Barry K.W."/>
            <person name="Bougher N.L."/>
            <person name="Buchanan P."/>
            <person name="Buyck B."/>
            <person name="Bense V."/>
            <person name="Catcheside P."/>
            <person name="Chovatia M."/>
            <person name="Cooper J."/>
            <person name="Damon W."/>
            <person name="Desjardin D."/>
            <person name="Finy P."/>
            <person name="Geml J."/>
            <person name="Haridas S."/>
            <person name="Hughes K."/>
            <person name="Justo A."/>
            <person name="Karasinski D."/>
            <person name="Kautmanova I."/>
            <person name="Kiss B."/>
            <person name="Kocsube S."/>
            <person name="Kotiranta H."/>
            <person name="LaButti K.M."/>
            <person name="Lechner B.E."/>
            <person name="Liimatainen K."/>
            <person name="Lipzen A."/>
            <person name="Lukacs Z."/>
            <person name="Mihaltcheva S."/>
            <person name="Morgado L.N."/>
            <person name="Niskanen T."/>
            <person name="Noordeloos M.E."/>
            <person name="Ohm R.A."/>
            <person name="Ortiz-Santana B."/>
            <person name="Ovrebo C."/>
            <person name="Racz N."/>
            <person name="Riley R."/>
            <person name="Savchenko A."/>
            <person name="Shiryaev A."/>
            <person name="Soop K."/>
            <person name="Spirin V."/>
            <person name="Szebenyi C."/>
            <person name="Tomsovsky M."/>
            <person name="Tulloss R.E."/>
            <person name="Uehling J."/>
            <person name="Grigoriev I.V."/>
            <person name="Vagvolgyi C."/>
            <person name="Papp T."/>
            <person name="Martin F.M."/>
            <person name="Miettinen O."/>
            <person name="Hibbett D.S."/>
            <person name="Nagy L.G."/>
        </authorList>
    </citation>
    <scope>NUCLEOTIDE SEQUENCE [LARGE SCALE GENOMIC DNA]</scope>
    <source>
        <strain evidence="6 7">FP101781</strain>
    </source>
</reference>
<comment type="caution">
    <text evidence="6">The sequence shown here is derived from an EMBL/GenBank/DDBJ whole genome shotgun (WGS) entry which is preliminary data.</text>
</comment>
<keyword evidence="4" id="KW-0456">Lyase</keyword>
<dbReference type="InterPro" id="IPR006913">
    <property type="entry name" value="CENP-V/GFA"/>
</dbReference>
<dbReference type="EMBL" id="QPFP01000010">
    <property type="protein sequence ID" value="TEB34204.1"/>
    <property type="molecule type" value="Genomic_DNA"/>
</dbReference>
<dbReference type="PROSITE" id="PS51891">
    <property type="entry name" value="CENP_V_GFA"/>
    <property type="match status" value="1"/>
</dbReference>
<dbReference type="AlphaFoldDB" id="A0A4Y7TJN8"/>
<feature type="domain" description="CENP-V/GFA" evidence="5">
    <location>
        <begin position="5"/>
        <end position="124"/>
    </location>
</feature>
<keyword evidence="2" id="KW-0479">Metal-binding</keyword>
<evidence type="ECO:0000313" key="7">
    <source>
        <dbReference type="Proteomes" id="UP000298030"/>
    </source>
</evidence>
<evidence type="ECO:0000313" key="6">
    <source>
        <dbReference type="EMBL" id="TEB34204.1"/>
    </source>
</evidence>
<dbReference type="InterPro" id="IPR011057">
    <property type="entry name" value="Mss4-like_sf"/>
</dbReference>
<name>A0A4Y7TJN8_COPMI</name>
<dbReference type="STRING" id="71717.A0A4Y7TJN8"/>
<protein>
    <recommendedName>
        <fullName evidence="5">CENP-V/GFA domain-containing protein</fullName>
    </recommendedName>
</protein>
<comment type="similarity">
    <text evidence="1">Belongs to the Gfa family.</text>
</comment>
<evidence type="ECO:0000259" key="5">
    <source>
        <dbReference type="PROSITE" id="PS51891"/>
    </source>
</evidence>
<dbReference type="Proteomes" id="UP000298030">
    <property type="component" value="Unassembled WGS sequence"/>
</dbReference>
<gene>
    <name evidence="6" type="ORF">FA13DRAFT_73493</name>
</gene>
<keyword evidence="7" id="KW-1185">Reference proteome</keyword>
<organism evidence="6 7">
    <name type="scientific">Coprinellus micaceus</name>
    <name type="common">Glistening ink-cap mushroom</name>
    <name type="synonym">Coprinus micaceus</name>
    <dbReference type="NCBI Taxonomy" id="71717"/>
    <lineage>
        <taxon>Eukaryota</taxon>
        <taxon>Fungi</taxon>
        <taxon>Dikarya</taxon>
        <taxon>Basidiomycota</taxon>
        <taxon>Agaricomycotina</taxon>
        <taxon>Agaricomycetes</taxon>
        <taxon>Agaricomycetidae</taxon>
        <taxon>Agaricales</taxon>
        <taxon>Agaricineae</taxon>
        <taxon>Psathyrellaceae</taxon>
        <taxon>Coprinellus</taxon>
    </lineage>
</organism>
<dbReference type="PANTHER" id="PTHR33337:SF40">
    <property type="entry name" value="CENP-V_GFA DOMAIN-CONTAINING PROTEIN-RELATED"/>
    <property type="match status" value="1"/>
</dbReference>
<evidence type="ECO:0000256" key="4">
    <source>
        <dbReference type="ARBA" id="ARBA00023239"/>
    </source>
</evidence>
<dbReference type="Gene3D" id="3.90.1590.10">
    <property type="entry name" value="glutathione-dependent formaldehyde- activating enzyme (gfa)"/>
    <property type="match status" value="1"/>
</dbReference>
<dbReference type="GO" id="GO:0016846">
    <property type="term" value="F:carbon-sulfur lyase activity"/>
    <property type="evidence" value="ECO:0007669"/>
    <property type="project" value="InterPro"/>
</dbReference>
<proteinExistence type="inferred from homology"/>
<sequence>MPTTIHGQCLCQETQISVSHVEDYLDHRACHCTDCKQACGGAFSTSVMVPKRHVHIAGPTKEYTYTSRVPNGRIVTRVFCGTCGSSIAFRSPIFRDMEAVFTGTLPYFSNVPIKLEIWTKDRWNCISKFPNASQHKVVEGYTLPRFPGAVEGLRSDPGFPPSKRANPHERRIPVASDCTIPIG</sequence>
<dbReference type="GO" id="GO:0046872">
    <property type="term" value="F:metal ion binding"/>
    <property type="evidence" value="ECO:0007669"/>
    <property type="project" value="UniProtKB-KW"/>
</dbReference>
<evidence type="ECO:0000256" key="1">
    <source>
        <dbReference type="ARBA" id="ARBA00005495"/>
    </source>
</evidence>